<dbReference type="GO" id="GO:0006508">
    <property type="term" value="P:proteolysis"/>
    <property type="evidence" value="ECO:0007669"/>
    <property type="project" value="UniProtKB-KW"/>
</dbReference>
<reference evidence="7 8" key="1">
    <citation type="submission" date="2016-05" db="EMBL/GenBank/DDBJ databases">
        <title>Genomic and physiological characterization of Planctopirus sp. isolated from fresh water lake.</title>
        <authorList>
            <person name="Subhash Y."/>
            <person name="Ramana C."/>
        </authorList>
    </citation>
    <scope>NUCLEOTIDE SEQUENCE [LARGE SCALE GENOMIC DNA]</scope>
    <source>
        <strain evidence="7 8">JC280</strain>
    </source>
</reference>
<dbReference type="PANTHER" id="PTHR43343:SF3">
    <property type="entry name" value="PROTEASE DO-LIKE 8, CHLOROPLASTIC"/>
    <property type="match status" value="1"/>
</dbReference>
<dbReference type="GO" id="GO:0004252">
    <property type="term" value="F:serine-type endopeptidase activity"/>
    <property type="evidence" value="ECO:0007669"/>
    <property type="project" value="InterPro"/>
</dbReference>
<evidence type="ECO:0000256" key="1">
    <source>
        <dbReference type="ARBA" id="ARBA00010541"/>
    </source>
</evidence>
<keyword evidence="2" id="KW-0645">Protease</keyword>
<dbReference type="PANTHER" id="PTHR43343">
    <property type="entry name" value="PEPTIDASE S12"/>
    <property type="match status" value="1"/>
</dbReference>
<evidence type="ECO:0000256" key="3">
    <source>
        <dbReference type="ARBA" id="ARBA00022801"/>
    </source>
</evidence>
<evidence type="ECO:0000256" key="5">
    <source>
        <dbReference type="SAM" id="Phobius"/>
    </source>
</evidence>
<protein>
    <submittedName>
        <fullName evidence="7">2-alkenal reductase</fullName>
    </submittedName>
</protein>
<dbReference type="Pfam" id="PF13365">
    <property type="entry name" value="Trypsin_2"/>
    <property type="match status" value="1"/>
</dbReference>
<evidence type="ECO:0000313" key="8">
    <source>
        <dbReference type="Proteomes" id="UP000094828"/>
    </source>
</evidence>
<keyword evidence="5" id="KW-0812">Transmembrane</keyword>
<evidence type="ECO:0000256" key="2">
    <source>
        <dbReference type="ARBA" id="ARBA00022670"/>
    </source>
</evidence>
<keyword evidence="3" id="KW-0378">Hydrolase</keyword>
<dbReference type="InterPro" id="IPR001940">
    <property type="entry name" value="Peptidase_S1C"/>
</dbReference>
<dbReference type="PRINTS" id="PR00834">
    <property type="entry name" value="PROTEASES2C"/>
</dbReference>
<dbReference type="OrthoDB" id="248175at2"/>
<evidence type="ECO:0000256" key="4">
    <source>
        <dbReference type="ARBA" id="ARBA00022825"/>
    </source>
</evidence>
<dbReference type="InterPro" id="IPR051201">
    <property type="entry name" value="Chloro_Bact_Ser_Proteases"/>
</dbReference>
<dbReference type="InterPro" id="IPR036034">
    <property type="entry name" value="PDZ_sf"/>
</dbReference>
<dbReference type="InterPro" id="IPR009003">
    <property type="entry name" value="Peptidase_S1_PA"/>
</dbReference>
<dbReference type="InterPro" id="IPR043504">
    <property type="entry name" value="Peptidase_S1_PA_chymotrypsin"/>
</dbReference>
<dbReference type="STRING" id="1841610.A6X21_21060"/>
<sequence>MAFDDDFRQRFSPQNGTGVSNWLVALLLFSGGLWALSSAGIWPFSRNWVNAVSRPITPRGDLADDEKTTIEIFRESLPSVVYISSLTVNRAQASPNPVQITRGTGSGFIWDHQGHVVTNFHLIRGAQSATVILADNSEWDAALVGYEPDRDLAVLRIKAPASRLRPIPVGTSHDLQVGQKVFAIGNPFGFDHTLTTGVISGLGRDLPGATGETIRGMIQTDAAINPGNSGGPLLDSAGRLIGVNTTILSNSGGSAGIGFAIPVDTVNALVPVLIKSGWNERPELGIIFMYDAIARRLGVTTGALVNHVIENSAAARAGIRPMWRDEDGDLILGDIIVQMDDLPITGEMDVFRAMERFKINQVIQVKVIRDGDLKTISLKLDNP</sequence>
<evidence type="ECO:0000313" key="7">
    <source>
        <dbReference type="EMBL" id="ODA32891.1"/>
    </source>
</evidence>
<keyword evidence="5" id="KW-0472">Membrane</keyword>
<dbReference type="EMBL" id="LYDR01000063">
    <property type="protein sequence ID" value="ODA32891.1"/>
    <property type="molecule type" value="Genomic_DNA"/>
</dbReference>
<keyword evidence="4" id="KW-0720">Serine protease</keyword>
<feature type="domain" description="PDZ" evidence="6">
    <location>
        <begin position="282"/>
        <end position="371"/>
    </location>
</feature>
<dbReference type="SUPFAM" id="SSF50494">
    <property type="entry name" value="Trypsin-like serine proteases"/>
    <property type="match status" value="1"/>
</dbReference>
<dbReference type="InterPro" id="IPR001478">
    <property type="entry name" value="PDZ"/>
</dbReference>
<dbReference type="AlphaFoldDB" id="A0A1C3EI28"/>
<name>A0A1C3EI28_9PLAN</name>
<dbReference type="Proteomes" id="UP000094828">
    <property type="component" value="Unassembled WGS sequence"/>
</dbReference>
<accession>A0A1C3EI28</accession>
<comment type="caution">
    <text evidence="7">The sequence shown here is derived from an EMBL/GenBank/DDBJ whole genome shotgun (WGS) entry which is preliminary data.</text>
</comment>
<evidence type="ECO:0000259" key="6">
    <source>
        <dbReference type="SMART" id="SM00228"/>
    </source>
</evidence>
<keyword evidence="5" id="KW-1133">Transmembrane helix</keyword>
<dbReference type="Pfam" id="PF13180">
    <property type="entry name" value="PDZ_2"/>
    <property type="match status" value="1"/>
</dbReference>
<feature type="transmembrane region" description="Helical" evidence="5">
    <location>
        <begin position="20"/>
        <end position="44"/>
    </location>
</feature>
<proteinExistence type="inferred from homology"/>
<dbReference type="SMART" id="SM00228">
    <property type="entry name" value="PDZ"/>
    <property type="match status" value="1"/>
</dbReference>
<comment type="similarity">
    <text evidence="1">Belongs to the peptidase S1C family.</text>
</comment>
<keyword evidence="8" id="KW-1185">Reference proteome</keyword>
<dbReference type="FunFam" id="2.40.10.10:FF:000001">
    <property type="entry name" value="Periplasmic serine protease DegS"/>
    <property type="match status" value="1"/>
</dbReference>
<gene>
    <name evidence="7" type="ORF">A6X21_21060</name>
</gene>
<dbReference type="Gene3D" id="2.40.10.10">
    <property type="entry name" value="Trypsin-like serine proteases"/>
    <property type="match status" value="2"/>
</dbReference>
<dbReference type="SUPFAM" id="SSF50156">
    <property type="entry name" value="PDZ domain-like"/>
    <property type="match status" value="1"/>
</dbReference>
<dbReference type="Gene3D" id="2.30.42.10">
    <property type="match status" value="1"/>
</dbReference>
<organism evidence="7 8">
    <name type="scientific">Planctopirus hydrillae</name>
    <dbReference type="NCBI Taxonomy" id="1841610"/>
    <lineage>
        <taxon>Bacteria</taxon>
        <taxon>Pseudomonadati</taxon>
        <taxon>Planctomycetota</taxon>
        <taxon>Planctomycetia</taxon>
        <taxon>Planctomycetales</taxon>
        <taxon>Planctomycetaceae</taxon>
        <taxon>Planctopirus</taxon>
    </lineage>
</organism>